<keyword evidence="2" id="KW-1185">Reference proteome</keyword>
<dbReference type="RefSeq" id="WP_054342900.1">
    <property type="nucleotide sequence ID" value="NZ_FTOE01000001.1"/>
</dbReference>
<dbReference type="EMBL" id="FTOE01000001">
    <property type="protein sequence ID" value="SIS45424.1"/>
    <property type="molecule type" value="Genomic_DNA"/>
</dbReference>
<accession>A0A1N7J7Z7</accession>
<proteinExistence type="predicted"/>
<name>A0A1N7J7Z7_9GAMM</name>
<sequence length="66" mass="7015">MLIGSISGQSYIYQNESVFLPFISPAHLPINSPVLSVVLVVVAIHTCSANGKDASSDENSIFAEVH</sequence>
<evidence type="ECO:0000313" key="1">
    <source>
        <dbReference type="EMBL" id="SIS45424.1"/>
    </source>
</evidence>
<dbReference type="Proteomes" id="UP000185999">
    <property type="component" value="Unassembled WGS sequence"/>
</dbReference>
<dbReference type="AlphaFoldDB" id="A0A1N7J7Z7"/>
<reference evidence="2" key="1">
    <citation type="submission" date="2017-01" db="EMBL/GenBank/DDBJ databases">
        <authorList>
            <person name="Varghese N."/>
            <person name="Submissions S."/>
        </authorList>
    </citation>
    <scope>NUCLEOTIDE SEQUENCE [LARGE SCALE GENOMIC DNA]</scope>
    <source>
        <strain evidence="2">DSM 22306</strain>
    </source>
</reference>
<organism evidence="1 2">
    <name type="scientific">Neptunomonas antarctica</name>
    <dbReference type="NCBI Taxonomy" id="619304"/>
    <lineage>
        <taxon>Bacteria</taxon>
        <taxon>Pseudomonadati</taxon>
        <taxon>Pseudomonadota</taxon>
        <taxon>Gammaproteobacteria</taxon>
        <taxon>Oceanospirillales</taxon>
        <taxon>Oceanospirillaceae</taxon>
        <taxon>Neptunomonas</taxon>
    </lineage>
</organism>
<protein>
    <submittedName>
        <fullName evidence="1">Uncharacterized protein</fullName>
    </submittedName>
</protein>
<dbReference type="STRING" id="619304.SAMN05421760_101739"/>
<gene>
    <name evidence="1" type="ORF">SAMN05421760_101739</name>
</gene>
<evidence type="ECO:0000313" key="2">
    <source>
        <dbReference type="Proteomes" id="UP000185999"/>
    </source>
</evidence>